<organism evidence="1 2">
    <name type="scientific">Solidesulfovibrio fructosivorans JJ]</name>
    <dbReference type="NCBI Taxonomy" id="596151"/>
    <lineage>
        <taxon>Bacteria</taxon>
        <taxon>Pseudomonadati</taxon>
        <taxon>Thermodesulfobacteriota</taxon>
        <taxon>Desulfovibrionia</taxon>
        <taxon>Desulfovibrionales</taxon>
        <taxon>Desulfovibrionaceae</taxon>
        <taxon>Solidesulfovibrio</taxon>
    </lineage>
</organism>
<evidence type="ECO:0008006" key="3">
    <source>
        <dbReference type="Google" id="ProtNLM"/>
    </source>
</evidence>
<evidence type="ECO:0000313" key="2">
    <source>
        <dbReference type="Proteomes" id="UP000006250"/>
    </source>
</evidence>
<dbReference type="STRING" id="596151.DesfrDRAFT_3188"/>
<comment type="caution">
    <text evidence="1">The sequence shown here is derived from an EMBL/GenBank/DDBJ whole genome shotgun (WGS) entry which is preliminary data.</text>
</comment>
<evidence type="ECO:0000313" key="1">
    <source>
        <dbReference type="EMBL" id="EFL50083.1"/>
    </source>
</evidence>
<gene>
    <name evidence="1" type="ORF">DesfrDRAFT_3188</name>
</gene>
<dbReference type="AlphaFoldDB" id="E1JZY8"/>
<dbReference type="RefSeq" id="WP_005995539.1">
    <property type="nucleotide sequence ID" value="NZ_AECZ01000026.1"/>
</dbReference>
<dbReference type="eggNOG" id="ENOG5030498">
    <property type="taxonomic scope" value="Bacteria"/>
</dbReference>
<dbReference type="Proteomes" id="UP000006250">
    <property type="component" value="Unassembled WGS sequence"/>
</dbReference>
<reference evidence="1 2" key="1">
    <citation type="submission" date="2010-08" db="EMBL/GenBank/DDBJ databases">
        <title>The draft genome of Desulfovibrio fructosovorans JJ.</title>
        <authorList>
            <consortium name="US DOE Joint Genome Institute (JGI-PGF)"/>
            <person name="Lucas S."/>
            <person name="Copeland A."/>
            <person name="Lapidus A."/>
            <person name="Cheng J.-F."/>
            <person name="Bruce D."/>
            <person name="Goodwin L."/>
            <person name="Pitluck S."/>
            <person name="Land M.L."/>
            <person name="Hauser L."/>
            <person name="Chang Y.-J."/>
            <person name="Jeffries C."/>
            <person name="Wall J.D."/>
            <person name="Stahl D.A."/>
            <person name="Arkin A.P."/>
            <person name="Dehal P."/>
            <person name="Stolyar S.M."/>
            <person name="Hazen T.C."/>
            <person name="Woyke T.J."/>
        </authorList>
    </citation>
    <scope>NUCLEOTIDE SEQUENCE [LARGE SCALE GENOMIC DNA]</scope>
    <source>
        <strain evidence="1 2">JJ</strain>
    </source>
</reference>
<name>E1JZY8_SOLFR</name>
<accession>E1JZY8</accession>
<dbReference type="OrthoDB" id="5458206at2"/>
<dbReference type="EMBL" id="AECZ01000026">
    <property type="protein sequence ID" value="EFL50083.1"/>
    <property type="molecule type" value="Genomic_DNA"/>
</dbReference>
<protein>
    <recommendedName>
        <fullName evidence="3">DprA winged helix domain-containing protein</fullName>
    </recommendedName>
</protein>
<keyword evidence="2" id="KW-1185">Reference proteome</keyword>
<sequence length="89" mass="9885">MTSEDNLDERIDADESVAAIKPDGGLTQTAKDILRVCDPPATEEDISRALVRHFSQVEPMVRDLINLGLLMDVEGRLALTELAREKLPR</sequence>
<proteinExistence type="predicted"/>